<gene>
    <name evidence="2" type="ORF">K503DRAFT_785188</name>
</gene>
<accession>A0A1B7MRS5</accession>
<dbReference type="InParanoid" id="A0A1B7MRS5"/>
<protein>
    <submittedName>
        <fullName evidence="2">Uncharacterized protein</fullName>
    </submittedName>
</protein>
<proteinExistence type="predicted"/>
<feature type="signal peptide" evidence="1">
    <location>
        <begin position="1"/>
        <end position="23"/>
    </location>
</feature>
<dbReference type="EMBL" id="KV448514">
    <property type="protein sequence ID" value="OAX35280.1"/>
    <property type="molecule type" value="Genomic_DNA"/>
</dbReference>
<sequence>MKLKHFSISSISSIFLLTTGTYSGSRCAHNLRGWPNFRLREIPHQDVGINAEVTLANGQGEVVAVFEEGSRIHHLILAGKYAEHSITADSLSNYFSVSYALESTEESQKDMIRRGVREHDGGRLYASRLAIPEGVRSATR</sequence>
<organism evidence="2 3">
    <name type="scientific">Rhizopogon vinicolor AM-OR11-026</name>
    <dbReference type="NCBI Taxonomy" id="1314800"/>
    <lineage>
        <taxon>Eukaryota</taxon>
        <taxon>Fungi</taxon>
        <taxon>Dikarya</taxon>
        <taxon>Basidiomycota</taxon>
        <taxon>Agaricomycotina</taxon>
        <taxon>Agaricomycetes</taxon>
        <taxon>Agaricomycetidae</taxon>
        <taxon>Boletales</taxon>
        <taxon>Suillineae</taxon>
        <taxon>Rhizopogonaceae</taxon>
        <taxon>Rhizopogon</taxon>
    </lineage>
</organism>
<feature type="chain" id="PRO_5008597526" evidence="1">
    <location>
        <begin position="24"/>
        <end position="140"/>
    </location>
</feature>
<reference evidence="2 3" key="1">
    <citation type="submission" date="2016-06" db="EMBL/GenBank/DDBJ databases">
        <title>Comparative genomics of the ectomycorrhizal sister species Rhizopogon vinicolor and Rhizopogon vesiculosus (Basidiomycota: Boletales) reveals a divergence of the mating type B locus.</title>
        <authorList>
            <consortium name="DOE Joint Genome Institute"/>
            <person name="Mujic A.B."/>
            <person name="Kuo A."/>
            <person name="Tritt A."/>
            <person name="Lipzen A."/>
            <person name="Chen C."/>
            <person name="Johnson J."/>
            <person name="Sharma A."/>
            <person name="Barry K."/>
            <person name="Grigoriev I.V."/>
            <person name="Spatafora J.W."/>
        </authorList>
    </citation>
    <scope>NUCLEOTIDE SEQUENCE [LARGE SCALE GENOMIC DNA]</scope>
    <source>
        <strain evidence="2 3">AM-OR11-026</strain>
    </source>
</reference>
<evidence type="ECO:0000313" key="3">
    <source>
        <dbReference type="Proteomes" id="UP000092154"/>
    </source>
</evidence>
<keyword evidence="1" id="KW-0732">Signal</keyword>
<evidence type="ECO:0000313" key="2">
    <source>
        <dbReference type="EMBL" id="OAX35280.1"/>
    </source>
</evidence>
<dbReference type="Proteomes" id="UP000092154">
    <property type="component" value="Unassembled WGS sequence"/>
</dbReference>
<name>A0A1B7MRS5_9AGAM</name>
<keyword evidence="3" id="KW-1185">Reference proteome</keyword>
<dbReference type="AlphaFoldDB" id="A0A1B7MRS5"/>
<evidence type="ECO:0000256" key="1">
    <source>
        <dbReference type="SAM" id="SignalP"/>
    </source>
</evidence>